<dbReference type="eggNOG" id="ENOG5033CXE">
    <property type="taxonomic scope" value="Bacteria"/>
</dbReference>
<reference evidence="2 3" key="1">
    <citation type="journal article" date="2010" name="J. Bacteriol.">
        <title>Genome sequences of Pelagibaca bermudensis HTCC2601T and Maritimibacter alkaliphilus HTCC2654T, the type strains of two marine Roseobacter genera.</title>
        <authorList>
            <person name="Thrash J.C."/>
            <person name="Cho J.C."/>
            <person name="Ferriera S."/>
            <person name="Johnson J."/>
            <person name="Vergin K.L."/>
            <person name="Giovannoni S.J."/>
        </authorList>
    </citation>
    <scope>NUCLEOTIDE SEQUENCE [LARGE SCALE GENOMIC DNA]</scope>
    <source>
        <strain evidence="3">DSM 26914 / JCM 13377 / KCTC 12554 / HTCC2601</strain>
    </source>
</reference>
<organism evidence="2 3">
    <name type="scientific">Salipiger bermudensis (strain DSM 26914 / JCM 13377 / KCTC 12554 / HTCC2601)</name>
    <name type="common">Pelagibaca bermudensis</name>
    <dbReference type="NCBI Taxonomy" id="314265"/>
    <lineage>
        <taxon>Bacteria</taxon>
        <taxon>Pseudomonadati</taxon>
        <taxon>Pseudomonadota</taxon>
        <taxon>Alphaproteobacteria</taxon>
        <taxon>Rhodobacterales</taxon>
        <taxon>Roseobacteraceae</taxon>
        <taxon>Salipiger</taxon>
    </lineage>
</organism>
<accession>Q0FRK6</accession>
<evidence type="ECO:0000256" key="1">
    <source>
        <dbReference type="SAM" id="MobiDB-lite"/>
    </source>
</evidence>
<evidence type="ECO:0000313" key="3">
    <source>
        <dbReference type="Proteomes" id="UP000006230"/>
    </source>
</evidence>
<dbReference type="EMBL" id="AATQ01000011">
    <property type="protein sequence ID" value="EAU46848.1"/>
    <property type="molecule type" value="Genomic_DNA"/>
</dbReference>
<proteinExistence type="predicted"/>
<name>Q0FRK6_SALBH</name>
<feature type="region of interest" description="Disordered" evidence="1">
    <location>
        <begin position="74"/>
        <end position="94"/>
    </location>
</feature>
<dbReference type="STRING" id="314265.R2601_13539"/>
<dbReference type="Proteomes" id="UP000006230">
    <property type="component" value="Unassembled WGS sequence"/>
</dbReference>
<dbReference type="HOGENOM" id="CLU_178318_0_0_5"/>
<feature type="compositionally biased region" description="Basic and acidic residues" evidence="1">
    <location>
        <begin position="75"/>
        <end position="84"/>
    </location>
</feature>
<keyword evidence="3" id="KW-1185">Reference proteome</keyword>
<dbReference type="RefSeq" id="WP_007794969.1">
    <property type="nucleotide sequence ID" value="NZ_DS022276.1"/>
</dbReference>
<gene>
    <name evidence="2" type="ORF">R2601_13539</name>
</gene>
<protein>
    <submittedName>
        <fullName evidence="2">Uncharacterized protein</fullName>
    </submittedName>
</protein>
<comment type="caution">
    <text evidence="2">The sequence shown here is derived from an EMBL/GenBank/DDBJ whole genome shotgun (WGS) entry which is preliminary data.</text>
</comment>
<sequence length="105" mass="11538">MTQSQAQIGNLTYNAADECYEALVTFHTDEGRIRVACTHSAPLDADPVDVERALISDALIGQDSPNRLRARLKPRLAERPRPAPEPKTPLHGAVDWLRRIGGRAA</sequence>
<evidence type="ECO:0000313" key="2">
    <source>
        <dbReference type="EMBL" id="EAU46848.1"/>
    </source>
</evidence>
<dbReference type="OrthoDB" id="7862430at2"/>
<dbReference type="AlphaFoldDB" id="Q0FRK6"/>